<evidence type="ECO:0000313" key="2">
    <source>
        <dbReference type="EMBL" id="PVZ71866.1"/>
    </source>
</evidence>
<organism evidence="2 3">
    <name type="scientific">Pelagibaculum spongiae</name>
    <dbReference type="NCBI Taxonomy" id="2080658"/>
    <lineage>
        <taxon>Bacteria</taxon>
        <taxon>Pseudomonadati</taxon>
        <taxon>Pseudomonadota</taxon>
        <taxon>Gammaproteobacteria</taxon>
        <taxon>Oceanospirillales</taxon>
        <taxon>Pelagibaculum</taxon>
    </lineage>
</organism>
<sequence length="153" mass="16863">MQTSNTRPIKQLLTESKLNNLISRAEKLQRLDLRFKLLLPPILAPQVTVANYSVGKLVLQVTHSAWATRLKFLTPEILARCQQEVGLRSISALEVIIRPTVHKPKMSGGLKGKREARKSRTAKEALTNAAQDISDPELSAALKNLAVSAGFDN</sequence>
<evidence type="ECO:0008006" key="4">
    <source>
        <dbReference type="Google" id="ProtNLM"/>
    </source>
</evidence>
<dbReference type="EMBL" id="QDDL01000001">
    <property type="protein sequence ID" value="PVZ71866.1"/>
    <property type="molecule type" value="Genomic_DNA"/>
</dbReference>
<dbReference type="Proteomes" id="UP000244906">
    <property type="component" value="Unassembled WGS sequence"/>
</dbReference>
<dbReference type="Pfam" id="PF05258">
    <property type="entry name" value="DciA"/>
    <property type="match status" value="1"/>
</dbReference>
<keyword evidence="3" id="KW-1185">Reference proteome</keyword>
<dbReference type="OrthoDB" id="5767011at2"/>
<protein>
    <recommendedName>
        <fullName evidence="4">DUF721 domain-containing protein</fullName>
    </recommendedName>
</protein>
<comment type="caution">
    <text evidence="2">The sequence shown here is derived from an EMBL/GenBank/DDBJ whole genome shotgun (WGS) entry which is preliminary data.</text>
</comment>
<evidence type="ECO:0000256" key="1">
    <source>
        <dbReference type="SAM" id="MobiDB-lite"/>
    </source>
</evidence>
<reference evidence="2 3" key="1">
    <citation type="submission" date="2018-04" db="EMBL/GenBank/DDBJ databases">
        <title>Thalassorhabdus spongiae gen. nov., sp. nov., isolated from a marine sponge in South-West Iceland.</title>
        <authorList>
            <person name="Knobloch S."/>
            <person name="Daussin A."/>
            <person name="Johannsson R."/>
            <person name="Marteinsson V.T."/>
        </authorList>
    </citation>
    <scope>NUCLEOTIDE SEQUENCE [LARGE SCALE GENOMIC DNA]</scope>
    <source>
        <strain evidence="2 3">Hp12</strain>
    </source>
</reference>
<evidence type="ECO:0000313" key="3">
    <source>
        <dbReference type="Proteomes" id="UP000244906"/>
    </source>
</evidence>
<dbReference type="AlphaFoldDB" id="A0A2V1GYL7"/>
<accession>A0A2V1GYL7</accession>
<dbReference type="RefSeq" id="WP_116685455.1">
    <property type="nucleotide sequence ID" value="NZ_CAWNYD010000001.1"/>
</dbReference>
<gene>
    <name evidence="2" type="ORF">DC094_02240</name>
</gene>
<name>A0A2V1GYL7_9GAMM</name>
<dbReference type="InterPro" id="IPR007922">
    <property type="entry name" value="DciA-like"/>
</dbReference>
<feature type="region of interest" description="Disordered" evidence="1">
    <location>
        <begin position="105"/>
        <end position="130"/>
    </location>
</feature>
<proteinExistence type="predicted"/>